<feature type="transmembrane region" description="Helical" evidence="9">
    <location>
        <begin position="96"/>
        <end position="114"/>
    </location>
</feature>
<feature type="transmembrane region" description="Helical" evidence="9">
    <location>
        <begin position="5"/>
        <end position="23"/>
    </location>
</feature>
<dbReference type="RefSeq" id="WP_013860976.1">
    <property type="nucleotide sequence ID" value="NC_015635.1"/>
</dbReference>
<evidence type="ECO:0000256" key="4">
    <source>
        <dbReference type="ARBA" id="ARBA00022692"/>
    </source>
</evidence>
<dbReference type="PANTHER" id="PTHR24421:SF37">
    <property type="entry name" value="SENSOR HISTIDINE KINASE NARS"/>
    <property type="match status" value="1"/>
</dbReference>
<accession>F5XGI0</accession>
<dbReference type="STRING" id="1032480.MLP_00730"/>
<comment type="subcellular location">
    <subcellularLocation>
        <location evidence="1">Cell membrane</location>
        <topology evidence="1">Multi-pass membrane protein</topology>
    </subcellularLocation>
</comment>
<evidence type="ECO:0000256" key="1">
    <source>
        <dbReference type="ARBA" id="ARBA00004651"/>
    </source>
</evidence>
<evidence type="ECO:0000259" key="10">
    <source>
        <dbReference type="SMART" id="SM00387"/>
    </source>
</evidence>
<dbReference type="OrthoDB" id="3217947at2"/>
<evidence type="ECO:0000256" key="5">
    <source>
        <dbReference type="ARBA" id="ARBA00022777"/>
    </source>
</evidence>
<feature type="domain" description="Histidine kinase/HSP90-like ATPase" evidence="10">
    <location>
        <begin position="408"/>
        <end position="503"/>
    </location>
</feature>
<evidence type="ECO:0000256" key="2">
    <source>
        <dbReference type="ARBA" id="ARBA00022475"/>
    </source>
</evidence>
<keyword evidence="4 9" id="KW-0812">Transmembrane</keyword>
<dbReference type="GO" id="GO:0005886">
    <property type="term" value="C:plasma membrane"/>
    <property type="evidence" value="ECO:0007669"/>
    <property type="project" value="UniProtKB-SubCell"/>
</dbReference>
<dbReference type="GO" id="GO:0016301">
    <property type="term" value="F:kinase activity"/>
    <property type="evidence" value="ECO:0007669"/>
    <property type="project" value="UniProtKB-KW"/>
</dbReference>
<feature type="transmembrane region" description="Helical" evidence="9">
    <location>
        <begin position="29"/>
        <end position="53"/>
    </location>
</feature>
<keyword evidence="8 9" id="KW-0472">Membrane</keyword>
<evidence type="ECO:0000256" key="8">
    <source>
        <dbReference type="ARBA" id="ARBA00023136"/>
    </source>
</evidence>
<dbReference type="InterPro" id="IPR036890">
    <property type="entry name" value="HATPase_C_sf"/>
</dbReference>
<dbReference type="SUPFAM" id="SSF55874">
    <property type="entry name" value="ATPase domain of HSP90 chaperone/DNA topoisomerase II/histidine kinase"/>
    <property type="match status" value="1"/>
</dbReference>
<dbReference type="PANTHER" id="PTHR24421">
    <property type="entry name" value="NITRATE/NITRITE SENSOR PROTEIN NARX-RELATED"/>
    <property type="match status" value="1"/>
</dbReference>
<dbReference type="GO" id="GO:0000160">
    <property type="term" value="P:phosphorelay signal transduction system"/>
    <property type="evidence" value="ECO:0007669"/>
    <property type="project" value="UniProtKB-KW"/>
</dbReference>
<keyword evidence="5 11" id="KW-0418">Kinase</keyword>
<dbReference type="InterPro" id="IPR050482">
    <property type="entry name" value="Sensor_HK_TwoCompSys"/>
</dbReference>
<keyword evidence="12" id="KW-1185">Reference proteome</keyword>
<evidence type="ECO:0000313" key="11">
    <source>
        <dbReference type="EMBL" id="BAK33087.1"/>
    </source>
</evidence>
<feature type="transmembrane region" description="Helical" evidence="9">
    <location>
        <begin position="154"/>
        <end position="176"/>
    </location>
</feature>
<dbReference type="Proteomes" id="UP000007947">
    <property type="component" value="Chromosome"/>
</dbReference>
<dbReference type="Pfam" id="PF13581">
    <property type="entry name" value="HATPase_c_2"/>
    <property type="match status" value="1"/>
</dbReference>
<dbReference type="HOGENOM" id="CLU_021898_2_0_11"/>
<name>F5XGI0_MICPN</name>
<evidence type="ECO:0000256" key="9">
    <source>
        <dbReference type="SAM" id="Phobius"/>
    </source>
</evidence>
<dbReference type="EMBL" id="AP012204">
    <property type="protein sequence ID" value="BAK33087.1"/>
    <property type="molecule type" value="Genomic_DNA"/>
</dbReference>
<evidence type="ECO:0000256" key="3">
    <source>
        <dbReference type="ARBA" id="ARBA00022679"/>
    </source>
</evidence>
<organism evidence="11 12">
    <name type="scientific">Microlunatus phosphovorus (strain ATCC 700054 / DSM 10555 / JCM 9379 / NBRC 101784 / NCIMB 13414 / VKM Ac-1990 / NM-1)</name>
    <dbReference type="NCBI Taxonomy" id="1032480"/>
    <lineage>
        <taxon>Bacteria</taxon>
        <taxon>Bacillati</taxon>
        <taxon>Actinomycetota</taxon>
        <taxon>Actinomycetes</taxon>
        <taxon>Propionibacteriales</taxon>
        <taxon>Propionibacteriaceae</taxon>
        <taxon>Microlunatus</taxon>
    </lineage>
</organism>
<dbReference type="eggNOG" id="COG4585">
    <property type="taxonomic scope" value="Bacteria"/>
</dbReference>
<dbReference type="AlphaFoldDB" id="F5XGI0"/>
<reference evidence="11 12" key="1">
    <citation type="submission" date="2011-05" db="EMBL/GenBank/DDBJ databases">
        <title>Whole genome sequence of Microlunatus phosphovorus NM-1.</title>
        <authorList>
            <person name="Hosoyama A."/>
            <person name="Sasaki K."/>
            <person name="Harada T."/>
            <person name="Igarashi R."/>
            <person name="Kawakoshi A."/>
            <person name="Sasagawa M."/>
            <person name="Fukada J."/>
            <person name="Nakamura S."/>
            <person name="Katano Y."/>
            <person name="Hanada S."/>
            <person name="Kamagata Y."/>
            <person name="Nakamura N."/>
            <person name="Yamazaki S."/>
            <person name="Fujita N."/>
        </authorList>
    </citation>
    <scope>NUCLEOTIDE SEQUENCE [LARGE SCALE GENOMIC DNA]</scope>
    <source>
        <strain evidence="12">ATCC 700054 / DSM 10555 / JCM 9379 / NBRC 101784 / NCIMB 13414 / VKM Ac-1990 / NM-1</strain>
    </source>
</reference>
<keyword evidence="2" id="KW-1003">Cell membrane</keyword>
<feature type="transmembrane region" description="Helical" evidence="9">
    <location>
        <begin position="126"/>
        <end position="148"/>
    </location>
</feature>
<evidence type="ECO:0000313" key="12">
    <source>
        <dbReference type="Proteomes" id="UP000007947"/>
    </source>
</evidence>
<dbReference type="CDD" id="cd16917">
    <property type="entry name" value="HATPase_UhpB-NarQ-NarX-like"/>
    <property type="match status" value="1"/>
</dbReference>
<evidence type="ECO:0000256" key="6">
    <source>
        <dbReference type="ARBA" id="ARBA00022989"/>
    </source>
</evidence>
<keyword evidence="7" id="KW-0902">Two-component regulatory system</keyword>
<dbReference type="KEGG" id="mph:MLP_00730"/>
<keyword evidence="3" id="KW-0808">Transferase</keyword>
<protein>
    <submittedName>
        <fullName evidence="11">Putative two-component system histidine kinase</fullName>
    </submittedName>
</protein>
<feature type="transmembrane region" description="Helical" evidence="9">
    <location>
        <begin position="74"/>
        <end position="90"/>
    </location>
</feature>
<dbReference type="Gene3D" id="3.30.565.10">
    <property type="entry name" value="Histidine kinase-like ATPase, C-terminal domain"/>
    <property type="match status" value="1"/>
</dbReference>
<keyword evidence="6 9" id="KW-1133">Transmembrane helix</keyword>
<sequence>MPLSFVDPAVGVILGGCGLVLILRRRRSLVGPLLLLGCGCWFLGSIWSVALFLHRGPLIQVHISYPTGRIRRPLAVVTVLGAYLVSIVEATASNPWVTLGMAALVAAAAADIYARTSGPARKAGGPALGAALTFASVLALSAANQLLLWQSDRLVALVYDLAICVVALVLTSDLLWGRWTEATVADFVTQLGCRTDAGNLTLAIRRTLGDPTATIGFWFPEQGRYLDDRGAPFDPPADDPHRIVVRIDDGGVRAAILVRDAAASPDPQLITDVTAALRIAIGNTRLRANVRANMVELNRARRRLVEASDAEQRRWETELAEGPERRLSELARLLEQAETQAGPDVQARIQEAQAEVSLVGADLVTLAEGIRPAVLESGGLAAAIPELVARTSSIQVSLQVTSMRLPPAVESAVHFICAEALVNVTKHAHAGAASVDITADETQVVARISDDGRGGADPEGLGLRGLRDRVEALGGTLTISGTPTIDGQHPTGTVLAARIPLGEAS</sequence>
<proteinExistence type="predicted"/>
<evidence type="ECO:0000256" key="7">
    <source>
        <dbReference type="ARBA" id="ARBA00023012"/>
    </source>
</evidence>
<dbReference type="SMART" id="SM00387">
    <property type="entry name" value="HATPase_c"/>
    <property type="match status" value="1"/>
</dbReference>
<dbReference type="InterPro" id="IPR003594">
    <property type="entry name" value="HATPase_dom"/>
</dbReference>
<gene>
    <name evidence="11" type="ordered locus">MLP_00730</name>
</gene>